<dbReference type="InterPro" id="IPR036390">
    <property type="entry name" value="WH_DNA-bd_sf"/>
</dbReference>
<gene>
    <name evidence="7" type="ORF">HNR40_004664</name>
</gene>
<evidence type="ECO:0000256" key="3">
    <source>
        <dbReference type="ARBA" id="ARBA00023125"/>
    </source>
</evidence>
<dbReference type="Gene3D" id="3.40.190.10">
    <property type="entry name" value="Periplasmic binding protein-like II"/>
    <property type="match status" value="3"/>
</dbReference>
<dbReference type="InterPro" id="IPR005119">
    <property type="entry name" value="LysR_subst-bd"/>
</dbReference>
<proteinExistence type="inferred from homology"/>
<feature type="domain" description="HTH lysR-type" evidence="6">
    <location>
        <begin position="2"/>
        <end position="59"/>
    </location>
</feature>
<dbReference type="GO" id="GO:0032993">
    <property type="term" value="C:protein-DNA complex"/>
    <property type="evidence" value="ECO:0007669"/>
    <property type="project" value="TreeGrafter"/>
</dbReference>
<evidence type="ECO:0000259" key="6">
    <source>
        <dbReference type="PROSITE" id="PS50931"/>
    </source>
</evidence>
<dbReference type="EMBL" id="JACHIN010000006">
    <property type="protein sequence ID" value="MBB5079178.1"/>
    <property type="molecule type" value="Genomic_DNA"/>
</dbReference>
<dbReference type="InterPro" id="IPR036388">
    <property type="entry name" value="WH-like_DNA-bd_sf"/>
</dbReference>
<comment type="similarity">
    <text evidence="1">Belongs to the LysR transcriptional regulatory family.</text>
</comment>
<organism evidence="7 8">
    <name type="scientific">Nonomuraea endophytica</name>
    <dbReference type="NCBI Taxonomy" id="714136"/>
    <lineage>
        <taxon>Bacteria</taxon>
        <taxon>Bacillati</taxon>
        <taxon>Actinomycetota</taxon>
        <taxon>Actinomycetes</taxon>
        <taxon>Streptosporangiales</taxon>
        <taxon>Streptosporangiaceae</taxon>
        <taxon>Nonomuraea</taxon>
    </lineage>
</organism>
<evidence type="ECO:0000256" key="2">
    <source>
        <dbReference type="ARBA" id="ARBA00023015"/>
    </source>
</evidence>
<dbReference type="RefSeq" id="WP_184964614.1">
    <property type="nucleotide sequence ID" value="NZ_JACHIN010000006.1"/>
</dbReference>
<reference evidence="7 8" key="1">
    <citation type="submission" date="2020-08" db="EMBL/GenBank/DDBJ databases">
        <title>Genomic Encyclopedia of Type Strains, Phase IV (KMG-IV): sequencing the most valuable type-strain genomes for metagenomic binning, comparative biology and taxonomic classification.</title>
        <authorList>
            <person name="Goeker M."/>
        </authorList>
    </citation>
    <scope>NUCLEOTIDE SEQUENCE [LARGE SCALE GENOMIC DNA]</scope>
    <source>
        <strain evidence="7 8">DSM 45385</strain>
    </source>
</reference>
<keyword evidence="2" id="KW-0805">Transcription regulation</keyword>
<evidence type="ECO:0000313" key="7">
    <source>
        <dbReference type="EMBL" id="MBB5079178.1"/>
    </source>
</evidence>
<dbReference type="Gene3D" id="1.10.10.10">
    <property type="entry name" value="Winged helix-like DNA-binding domain superfamily/Winged helix DNA-binding domain"/>
    <property type="match status" value="1"/>
</dbReference>
<dbReference type="PANTHER" id="PTHR30346:SF29">
    <property type="entry name" value="LYSR SUBSTRATE-BINDING"/>
    <property type="match status" value="1"/>
</dbReference>
<dbReference type="SUPFAM" id="SSF46785">
    <property type="entry name" value="Winged helix' DNA-binding domain"/>
    <property type="match status" value="1"/>
</dbReference>
<keyword evidence="3 7" id="KW-0238">DNA-binding</keyword>
<feature type="region of interest" description="Disordered" evidence="5">
    <location>
        <begin position="159"/>
        <end position="208"/>
    </location>
</feature>
<dbReference type="GO" id="GO:0003700">
    <property type="term" value="F:DNA-binding transcription factor activity"/>
    <property type="evidence" value="ECO:0007669"/>
    <property type="project" value="InterPro"/>
</dbReference>
<keyword evidence="8" id="KW-1185">Reference proteome</keyword>
<protein>
    <submittedName>
        <fullName evidence="7">DNA-binding transcriptional LysR family regulator</fullName>
    </submittedName>
</protein>
<dbReference type="InterPro" id="IPR000847">
    <property type="entry name" value="LysR_HTH_N"/>
</dbReference>
<dbReference type="PANTHER" id="PTHR30346">
    <property type="entry name" value="TRANSCRIPTIONAL DUAL REGULATOR HCAR-RELATED"/>
    <property type="match status" value="1"/>
</dbReference>
<name>A0A7W8EH52_9ACTN</name>
<dbReference type="SUPFAM" id="SSF53850">
    <property type="entry name" value="Periplasmic binding protein-like II"/>
    <property type="match status" value="1"/>
</dbReference>
<sequence length="374" mass="39259">MMDLRQFHVLRAIAVSGSLAGAARRLHYGQPTISYHLDALETHLGARLVERGPTGAVLTDIGAMVLEHAAVVLERVESVESDVAARLAHGVSTLRVGAFTTAATKLLPGPLRRATEGSDVRIELTEAEPLDLLTRLRASSLHCALIYDVAAAKPAHITTANPRHDPAAQPGHGSAAKLDHGLGAPSGRDSVVESGHGSGVEAREGGGSKVGAGVRGRYGADLRVRTLMDDPYRLLLPGNHALAAEDGPVDLGLLAGEGWIISSGSYDPSDQTLYATCQSLGFRPRIALRADNYSVIHGFVGAGGAVALVPELAFEQGYDVVSRPVLQDVGARGIQFVTPAGPRPAVVDRLWNELHRAYGGGAEKRGVPVRDPSL</sequence>
<accession>A0A7W8EH52</accession>
<dbReference type="AlphaFoldDB" id="A0A7W8EH52"/>
<evidence type="ECO:0000256" key="4">
    <source>
        <dbReference type="ARBA" id="ARBA00023163"/>
    </source>
</evidence>
<evidence type="ECO:0000256" key="1">
    <source>
        <dbReference type="ARBA" id="ARBA00009437"/>
    </source>
</evidence>
<evidence type="ECO:0000313" key="8">
    <source>
        <dbReference type="Proteomes" id="UP000568380"/>
    </source>
</evidence>
<dbReference type="Proteomes" id="UP000568380">
    <property type="component" value="Unassembled WGS sequence"/>
</dbReference>
<comment type="caution">
    <text evidence="7">The sequence shown here is derived from an EMBL/GenBank/DDBJ whole genome shotgun (WGS) entry which is preliminary data.</text>
</comment>
<dbReference type="GO" id="GO:0003677">
    <property type="term" value="F:DNA binding"/>
    <property type="evidence" value="ECO:0007669"/>
    <property type="project" value="UniProtKB-KW"/>
</dbReference>
<dbReference type="Pfam" id="PF00126">
    <property type="entry name" value="HTH_1"/>
    <property type="match status" value="1"/>
</dbReference>
<dbReference type="Pfam" id="PF03466">
    <property type="entry name" value="LysR_substrate"/>
    <property type="match status" value="1"/>
</dbReference>
<dbReference type="PROSITE" id="PS50931">
    <property type="entry name" value="HTH_LYSR"/>
    <property type="match status" value="1"/>
</dbReference>
<keyword evidence="4" id="KW-0804">Transcription</keyword>
<evidence type="ECO:0000256" key="5">
    <source>
        <dbReference type="SAM" id="MobiDB-lite"/>
    </source>
</evidence>